<dbReference type="OrthoDB" id="10630253at2759"/>
<proteinExistence type="predicted"/>
<dbReference type="AlphaFoldDB" id="A0A8H6VQL7"/>
<dbReference type="EMBL" id="JACAZE010000027">
    <property type="protein sequence ID" value="KAF7290099.1"/>
    <property type="molecule type" value="Genomic_DNA"/>
</dbReference>
<gene>
    <name evidence="1" type="ORF">HMN09_01315100</name>
</gene>
<dbReference type="Proteomes" id="UP000613580">
    <property type="component" value="Unassembled WGS sequence"/>
</dbReference>
<evidence type="ECO:0000313" key="2">
    <source>
        <dbReference type="Proteomes" id="UP000613580"/>
    </source>
</evidence>
<keyword evidence="2" id="KW-1185">Reference proteome</keyword>
<name>A0A8H6VQL7_MYCCL</name>
<evidence type="ECO:0000313" key="1">
    <source>
        <dbReference type="EMBL" id="KAF7290099.1"/>
    </source>
</evidence>
<comment type="caution">
    <text evidence="1">The sequence shown here is derived from an EMBL/GenBank/DDBJ whole genome shotgun (WGS) entry which is preliminary data.</text>
</comment>
<accession>A0A8H6VQL7</accession>
<reference evidence="1" key="1">
    <citation type="submission" date="2020-05" db="EMBL/GenBank/DDBJ databases">
        <title>Mycena genomes resolve the evolution of fungal bioluminescence.</title>
        <authorList>
            <person name="Tsai I.J."/>
        </authorList>
    </citation>
    <scope>NUCLEOTIDE SEQUENCE</scope>
    <source>
        <strain evidence="1">110903Hualien_Pintung</strain>
    </source>
</reference>
<sequence length="274" mass="30390">MATTLDVQRELLSTVAMDAQRYDASKRRANATRLMIQTGIDESCVDPDPETPPSQRVDAFLEVLVGRSTITPLRTVTDSESSSVSTDWRSGTCTTVRESVSSVPTSVATTDDEAELEEDTAQEFSRNLKSQNKKQQPLAAHVHVTAEPEVTIASVRFERPRTRSLFSRSSPAPQAPTRPLSPFQTVLHALSLNCLTTATGTTQKKQFEREVDYLQTKRAREDRGSGAFEVAVRDVTADRFSRMLSREREDERNGPMLEMARRVVLEGDASVGRA</sequence>
<organism evidence="1 2">
    <name type="scientific">Mycena chlorophos</name>
    <name type="common">Agaric fungus</name>
    <name type="synonym">Agaricus chlorophos</name>
    <dbReference type="NCBI Taxonomy" id="658473"/>
    <lineage>
        <taxon>Eukaryota</taxon>
        <taxon>Fungi</taxon>
        <taxon>Dikarya</taxon>
        <taxon>Basidiomycota</taxon>
        <taxon>Agaricomycotina</taxon>
        <taxon>Agaricomycetes</taxon>
        <taxon>Agaricomycetidae</taxon>
        <taxon>Agaricales</taxon>
        <taxon>Marasmiineae</taxon>
        <taxon>Mycenaceae</taxon>
        <taxon>Mycena</taxon>
    </lineage>
</organism>
<protein>
    <submittedName>
        <fullName evidence="1">Sacchrp-dh-NADP domain-containing protein</fullName>
    </submittedName>
</protein>